<reference evidence="2" key="2">
    <citation type="submission" date="2023-06" db="EMBL/GenBank/DDBJ databases">
        <authorList>
            <consortium name="Lawrence Berkeley National Laboratory"/>
            <person name="Haridas S."/>
            <person name="Hensen N."/>
            <person name="Bonometti L."/>
            <person name="Westerberg I."/>
            <person name="Brannstrom I.O."/>
            <person name="Guillou S."/>
            <person name="Cros-Aarteil S."/>
            <person name="Calhoun S."/>
            <person name="Kuo A."/>
            <person name="Mondo S."/>
            <person name="Pangilinan J."/>
            <person name="Riley R."/>
            <person name="Labutti K."/>
            <person name="Andreopoulos B."/>
            <person name="Lipzen A."/>
            <person name="Chen C."/>
            <person name="Yanf M."/>
            <person name="Daum C."/>
            <person name="Ng V."/>
            <person name="Clum A."/>
            <person name="Steindorff A."/>
            <person name="Ohm R."/>
            <person name="Martin F."/>
            <person name="Silar P."/>
            <person name="Natvig D."/>
            <person name="Lalanne C."/>
            <person name="Gautier V."/>
            <person name="Ament-Velasquez S.L."/>
            <person name="Kruys A."/>
            <person name="Hutchinson M.I."/>
            <person name="Powell A.J."/>
            <person name="Barry K."/>
            <person name="Miller A.N."/>
            <person name="Grigoriev I.V."/>
            <person name="Debuchy R."/>
            <person name="Gladieux P."/>
            <person name="Thoren M.H."/>
            <person name="Johannesson H."/>
        </authorList>
    </citation>
    <scope>NUCLEOTIDE SEQUENCE</scope>
    <source>
        <strain evidence="2">CBS 560.94</strain>
    </source>
</reference>
<organism evidence="2 3">
    <name type="scientific">Neurospora tetraspora</name>
    <dbReference type="NCBI Taxonomy" id="94610"/>
    <lineage>
        <taxon>Eukaryota</taxon>
        <taxon>Fungi</taxon>
        <taxon>Dikarya</taxon>
        <taxon>Ascomycota</taxon>
        <taxon>Pezizomycotina</taxon>
        <taxon>Sordariomycetes</taxon>
        <taxon>Sordariomycetidae</taxon>
        <taxon>Sordariales</taxon>
        <taxon>Sordariaceae</taxon>
        <taxon>Neurospora</taxon>
    </lineage>
</organism>
<dbReference type="PANTHER" id="PTHR24148">
    <property type="entry name" value="ANKYRIN REPEAT DOMAIN-CONTAINING PROTEIN 39 HOMOLOG-RELATED"/>
    <property type="match status" value="1"/>
</dbReference>
<proteinExistence type="predicted"/>
<dbReference type="InterPro" id="IPR052895">
    <property type="entry name" value="HetReg/Transcr_Mod"/>
</dbReference>
<comment type="caution">
    <text evidence="2">The sequence shown here is derived from an EMBL/GenBank/DDBJ whole genome shotgun (WGS) entry which is preliminary data.</text>
</comment>
<dbReference type="PANTHER" id="PTHR24148:SF82">
    <property type="entry name" value="HETEROKARYON INCOMPATIBILITY DOMAIN-CONTAINING PROTEIN"/>
    <property type="match status" value="1"/>
</dbReference>
<dbReference type="Pfam" id="PF06985">
    <property type="entry name" value="HET"/>
    <property type="match status" value="1"/>
</dbReference>
<feature type="domain" description="Heterokaryon incompatibility" evidence="1">
    <location>
        <begin position="65"/>
        <end position="237"/>
    </location>
</feature>
<sequence length="649" mass="72862">MNNQRAWRLLRKQSPGETLLPPVNSSADEIRLLDIFPSEKDSSPIACSYRVISLKPSEGQQIPCYETLSYAWQDVGSDPETEAPQVIIDSNSFPVSGSLLRALRRLRLSDRIRTLWIDAVCINQSDDVEKTQQVNLMRRIYASCTQCNIWLGYPRDVGVSEKDAQAAFDTIAWITVAGEALDARFSGVDVPNPSPLAWFQDVEDEGTDGHELRLRAAEAFYKFFRTPWWSRVWTVQEAVLPPAATVYWGACEISWHLLDMASEALMAPTDGKRNEHVGDLLPDGLFDKLRPDDYLIAYMRGIGISSGGEEPVSTLYRWRGRRATDPRDKVYGLMGLKGRNVDEEAAFLPGIPSCDYTLDTQTLFCRVSWALIEQSNSLEPLMGRRGEAAKLEGLPSWVIDWSQDRWSDGFIHFNTEEDKVPVQVPGADYFSHEELYSNYCADGPIMVGKGPRVLDETGRVLGLDGFLVDRIAVVEQREVLGRQEFPGDQVLVANAVRYGELIGRCHDYFSSASEESRRRWQSGGWMQEYLGVVTGQLDPAMPGHCPLDRDEWASIYLQHHLLFVTEGGKVGFGPVTSEPGDEVWILELCRLPVVLKPLKSEDQERGCSTPVDGANRRDVTWVGDCCVYGIMMGELVKGKEDAWVEVAVY</sequence>
<dbReference type="RefSeq" id="XP_062678422.1">
    <property type="nucleotide sequence ID" value="XM_062822985.1"/>
</dbReference>
<evidence type="ECO:0000313" key="2">
    <source>
        <dbReference type="EMBL" id="KAK3339062.1"/>
    </source>
</evidence>
<evidence type="ECO:0000313" key="3">
    <source>
        <dbReference type="Proteomes" id="UP001278500"/>
    </source>
</evidence>
<evidence type="ECO:0000259" key="1">
    <source>
        <dbReference type="Pfam" id="PF06985"/>
    </source>
</evidence>
<accession>A0AAE0MND8</accession>
<dbReference type="InterPro" id="IPR010730">
    <property type="entry name" value="HET"/>
</dbReference>
<dbReference type="EMBL" id="JAUEPP010000007">
    <property type="protein sequence ID" value="KAK3339062.1"/>
    <property type="molecule type" value="Genomic_DNA"/>
</dbReference>
<protein>
    <submittedName>
        <fullName evidence="2">Heterokaryon incompatibility protein-domain-containing protein</fullName>
    </submittedName>
</protein>
<name>A0AAE0MND8_9PEZI</name>
<dbReference type="Proteomes" id="UP001278500">
    <property type="component" value="Unassembled WGS sequence"/>
</dbReference>
<gene>
    <name evidence="2" type="ORF">B0H65DRAFT_289011</name>
</gene>
<dbReference type="GeneID" id="87860139"/>
<keyword evidence="3" id="KW-1185">Reference proteome</keyword>
<reference evidence="2" key="1">
    <citation type="journal article" date="2023" name="Mol. Phylogenet. Evol.">
        <title>Genome-scale phylogeny and comparative genomics of the fungal order Sordariales.</title>
        <authorList>
            <person name="Hensen N."/>
            <person name="Bonometti L."/>
            <person name="Westerberg I."/>
            <person name="Brannstrom I.O."/>
            <person name="Guillou S."/>
            <person name="Cros-Aarteil S."/>
            <person name="Calhoun S."/>
            <person name="Haridas S."/>
            <person name="Kuo A."/>
            <person name="Mondo S."/>
            <person name="Pangilinan J."/>
            <person name="Riley R."/>
            <person name="LaButti K."/>
            <person name="Andreopoulos B."/>
            <person name="Lipzen A."/>
            <person name="Chen C."/>
            <person name="Yan M."/>
            <person name="Daum C."/>
            <person name="Ng V."/>
            <person name="Clum A."/>
            <person name="Steindorff A."/>
            <person name="Ohm R.A."/>
            <person name="Martin F."/>
            <person name="Silar P."/>
            <person name="Natvig D.O."/>
            <person name="Lalanne C."/>
            <person name="Gautier V."/>
            <person name="Ament-Velasquez S.L."/>
            <person name="Kruys A."/>
            <person name="Hutchinson M.I."/>
            <person name="Powell A.J."/>
            <person name="Barry K."/>
            <person name="Miller A.N."/>
            <person name="Grigoriev I.V."/>
            <person name="Debuchy R."/>
            <person name="Gladieux P."/>
            <person name="Hiltunen Thoren M."/>
            <person name="Johannesson H."/>
        </authorList>
    </citation>
    <scope>NUCLEOTIDE SEQUENCE</scope>
    <source>
        <strain evidence="2">CBS 560.94</strain>
    </source>
</reference>
<dbReference type="AlphaFoldDB" id="A0AAE0MND8"/>